<dbReference type="NCBIfam" id="TIGR01395">
    <property type="entry name" value="FlgC"/>
    <property type="match status" value="1"/>
</dbReference>
<evidence type="ECO:0000256" key="3">
    <source>
        <dbReference type="ARBA" id="ARBA00017941"/>
    </source>
</evidence>
<dbReference type="PANTHER" id="PTHR30435">
    <property type="entry name" value="FLAGELLAR PROTEIN"/>
    <property type="match status" value="1"/>
</dbReference>
<dbReference type="Pfam" id="PF06429">
    <property type="entry name" value="Flg_bbr_C"/>
    <property type="match status" value="1"/>
</dbReference>
<evidence type="ECO:0000256" key="2">
    <source>
        <dbReference type="ARBA" id="ARBA00009677"/>
    </source>
</evidence>
<dbReference type="PROSITE" id="PS00588">
    <property type="entry name" value="FLAGELLA_BB_ROD"/>
    <property type="match status" value="1"/>
</dbReference>
<comment type="subunit">
    <text evidence="5 6">The basal body constitutes a major portion of the flagellar organelle and consists of four rings (L,P,S, and M) mounted on a central rod. The rod consists of about 26 subunits of FlgG in the distal portion, and FlgB, FlgC and FlgF are thought to build up the proximal portion of the rod with about 6 subunits each.</text>
</comment>
<protein>
    <recommendedName>
        <fullName evidence="3 6">Flagellar basal-body rod protein FlgC</fullName>
    </recommendedName>
</protein>
<name>A0A5J5GPG2_9RHOB</name>
<dbReference type="InterPro" id="IPR006299">
    <property type="entry name" value="FlgC"/>
</dbReference>
<dbReference type="AlphaFoldDB" id="A0A5J5GPG2"/>
<evidence type="ECO:0000313" key="10">
    <source>
        <dbReference type="Proteomes" id="UP000326554"/>
    </source>
</evidence>
<proteinExistence type="inferred from homology"/>
<keyword evidence="9" id="KW-0282">Flagellum</keyword>
<dbReference type="Pfam" id="PF00460">
    <property type="entry name" value="Flg_bb_rod"/>
    <property type="match status" value="1"/>
</dbReference>
<dbReference type="Proteomes" id="UP000326554">
    <property type="component" value="Unassembled WGS sequence"/>
</dbReference>
<accession>A0A5J5GPG2</accession>
<evidence type="ECO:0000256" key="1">
    <source>
        <dbReference type="ARBA" id="ARBA00004117"/>
    </source>
</evidence>
<dbReference type="EMBL" id="VYQE01000001">
    <property type="protein sequence ID" value="KAA9009947.1"/>
    <property type="molecule type" value="Genomic_DNA"/>
</dbReference>
<feature type="domain" description="Flagellar basal-body/hook protein C-terminal" evidence="8">
    <location>
        <begin position="90"/>
        <end position="134"/>
    </location>
</feature>
<dbReference type="InterPro" id="IPR019776">
    <property type="entry name" value="Flagellar_basal_body_rod_CS"/>
</dbReference>
<feature type="domain" description="Flagellar basal body rod protein N-terminal" evidence="7">
    <location>
        <begin position="10"/>
        <end position="33"/>
    </location>
</feature>
<evidence type="ECO:0000256" key="5">
    <source>
        <dbReference type="ARBA" id="ARBA00025933"/>
    </source>
</evidence>
<dbReference type="RefSeq" id="WP_150443432.1">
    <property type="nucleotide sequence ID" value="NZ_VYQE01000001.1"/>
</dbReference>
<sequence>MDPLKSITSIAASGMHAQGQRLRIVAENVANADSRGTTPGADPYRRKTVSFEEMVDRNSGSSMVRVAEIGRDQSEFSLIHDPAHPAADENGFVKVPNVNSIIEMSNMREAARSYEANMNMFEAGRRMRNQILDLLK</sequence>
<dbReference type="InterPro" id="IPR001444">
    <property type="entry name" value="Flag_bb_rod_N"/>
</dbReference>
<comment type="subcellular location">
    <subcellularLocation>
        <location evidence="1 6">Bacterial flagellum basal body</location>
    </subcellularLocation>
</comment>
<dbReference type="PANTHER" id="PTHR30435:SF2">
    <property type="entry name" value="FLAGELLAR BASAL-BODY ROD PROTEIN FLGC"/>
    <property type="match status" value="1"/>
</dbReference>
<organism evidence="9 10">
    <name type="scientific">Histidinibacterium aquaticum</name>
    <dbReference type="NCBI Taxonomy" id="2613962"/>
    <lineage>
        <taxon>Bacteria</taxon>
        <taxon>Pseudomonadati</taxon>
        <taxon>Pseudomonadota</taxon>
        <taxon>Alphaproteobacteria</taxon>
        <taxon>Rhodobacterales</taxon>
        <taxon>Paracoccaceae</taxon>
        <taxon>Histidinibacterium</taxon>
    </lineage>
</organism>
<keyword evidence="10" id="KW-1185">Reference proteome</keyword>
<evidence type="ECO:0000313" key="9">
    <source>
        <dbReference type="EMBL" id="KAA9009947.1"/>
    </source>
</evidence>
<keyword evidence="9" id="KW-0969">Cilium</keyword>
<keyword evidence="9" id="KW-0966">Cell projection</keyword>
<comment type="similarity">
    <text evidence="2">Belongs to the flagella basal body rod proteins family.</text>
</comment>
<dbReference type="GO" id="GO:0071978">
    <property type="term" value="P:bacterial-type flagellum-dependent swarming motility"/>
    <property type="evidence" value="ECO:0007669"/>
    <property type="project" value="TreeGrafter"/>
</dbReference>
<dbReference type="InterPro" id="IPR010930">
    <property type="entry name" value="Flg_bb/hook_C_dom"/>
</dbReference>
<evidence type="ECO:0000256" key="6">
    <source>
        <dbReference type="RuleBase" id="RU362062"/>
    </source>
</evidence>
<reference evidence="9 10" key="1">
    <citation type="submission" date="2019-09" db="EMBL/GenBank/DDBJ databases">
        <authorList>
            <person name="Park J.-S."/>
            <person name="Choi H.-J."/>
        </authorList>
    </citation>
    <scope>NUCLEOTIDE SEQUENCE [LARGE SCALE GENOMIC DNA]</scope>
    <source>
        <strain evidence="9 10">176SS1-4</strain>
    </source>
</reference>
<keyword evidence="4 6" id="KW-0975">Bacterial flagellum</keyword>
<comment type="caution">
    <text evidence="9">The sequence shown here is derived from an EMBL/GenBank/DDBJ whole genome shotgun (WGS) entry which is preliminary data.</text>
</comment>
<gene>
    <name evidence="9" type="primary">flgC</name>
    <name evidence="9" type="ORF">F3S47_01395</name>
</gene>
<evidence type="ECO:0000259" key="8">
    <source>
        <dbReference type="Pfam" id="PF06429"/>
    </source>
</evidence>
<evidence type="ECO:0000259" key="7">
    <source>
        <dbReference type="Pfam" id="PF00460"/>
    </source>
</evidence>
<evidence type="ECO:0000256" key="4">
    <source>
        <dbReference type="ARBA" id="ARBA00023143"/>
    </source>
</evidence>
<dbReference type="GO" id="GO:0030694">
    <property type="term" value="C:bacterial-type flagellum basal body, rod"/>
    <property type="evidence" value="ECO:0007669"/>
    <property type="project" value="UniProtKB-UniRule"/>
</dbReference>